<evidence type="ECO:0000313" key="4">
    <source>
        <dbReference type="EMBL" id="SEG60058.1"/>
    </source>
</evidence>
<dbReference type="PANTHER" id="PTHR43053:SF3">
    <property type="entry name" value="ALPHA-GALACTOSIDASE C-RELATED"/>
    <property type="match status" value="1"/>
</dbReference>
<dbReference type="InterPro" id="IPR050985">
    <property type="entry name" value="Alpha-glycosidase_related"/>
</dbReference>
<keyword evidence="1" id="KW-0378">Hydrolase</keyword>
<reference evidence="4 5" key="1">
    <citation type="submission" date="2016-10" db="EMBL/GenBank/DDBJ databases">
        <authorList>
            <person name="de Groot N.N."/>
        </authorList>
    </citation>
    <scope>NUCLEOTIDE SEQUENCE [LARGE SCALE GENOMIC DNA]</scope>
    <source>
        <strain evidence="4 5">CGMCC 1.10331</strain>
    </source>
</reference>
<dbReference type="GeneID" id="39859400"/>
<dbReference type="GO" id="GO:0016052">
    <property type="term" value="P:carbohydrate catabolic process"/>
    <property type="evidence" value="ECO:0007669"/>
    <property type="project" value="InterPro"/>
</dbReference>
<evidence type="ECO:0000256" key="1">
    <source>
        <dbReference type="ARBA" id="ARBA00022801"/>
    </source>
</evidence>
<protein>
    <submittedName>
        <fullName evidence="4">Alpha-galactosidase</fullName>
    </submittedName>
</protein>
<accession>A0A1H6BH28</accession>
<dbReference type="InterPro" id="IPR013785">
    <property type="entry name" value="Aldolase_TIM"/>
</dbReference>
<dbReference type="Proteomes" id="UP000236740">
    <property type="component" value="Unassembled WGS sequence"/>
</dbReference>
<evidence type="ECO:0000256" key="2">
    <source>
        <dbReference type="ARBA" id="ARBA00023295"/>
    </source>
</evidence>
<dbReference type="InterPro" id="IPR017853">
    <property type="entry name" value="GH"/>
</dbReference>
<dbReference type="Gene3D" id="3.20.20.70">
    <property type="entry name" value="Aldolase class I"/>
    <property type="match status" value="1"/>
</dbReference>
<keyword evidence="3" id="KW-0614">Plasmid</keyword>
<keyword evidence="2" id="KW-0326">Glycosidase</keyword>
<dbReference type="CDD" id="cd14791">
    <property type="entry name" value="GH36"/>
    <property type="match status" value="1"/>
</dbReference>
<dbReference type="SUPFAM" id="SSF51445">
    <property type="entry name" value="(Trans)glycosidases"/>
    <property type="match status" value="1"/>
</dbReference>
<reference evidence="3 6" key="2">
    <citation type="journal article" date="2019" name="Nat. Commun.">
        <title>A new type of DNA phosphorothioation-based antiviral system in archaea.</title>
        <authorList>
            <person name="Xiong L."/>
            <person name="Liu S."/>
            <person name="Chen S."/>
            <person name="Xiao Y."/>
            <person name="Zhu B."/>
            <person name="Gao Y."/>
            <person name="Zhang Y."/>
            <person name="Chen B."/>
            <person name="Luo J."/>
            <person name="Deng Z."/>
            <person name="Chen X."/>
            <person name="Wang L."/>
            <person name="Chen S."/>
        </authorList>
    </citation>
    <scope>NUCLEOTIDE SEQUENCE [LARGE SCALE GENOMIC DNA]</scope>
    <source>
        <strain evidence="3 6">CGMCC 1.10331</strain>
        <plasmid evidence="3 6">unnamed1</plasmid>
    </source>
</reference>
<dbReference type="Proteomes" id="UP000296733">
    <property type="component" value="Plasmid unnamed1"/>
</dbReference>
<evidence type="ECO:0000313" key="3">
    <source>
        <dbReference type="EMBL" id="QCC49038.1"/>
    </source>
</evidence>
<dbReference type="AlphaFoldDB" id="A0A1H6BH28"/>
<dbReference type="GO" id="GO:0004557">
    <property type="term" value="F:alpha-galactosidase activity"/>
    <property type="evidence" value="ECO:0007669"/>
    <property type="project" value="InterPro"/>
</dbReference>
<sequence length="717" mass="76946">MTRVATDPTVVAYDDETGRLTVEAATAGDADEPLASGTVGVRLADAAGAESASAALDVDVSLSAVDAGLDDSDHGAVDVTVAVENRSTEPIRLQAIDVLDGATPFGPTDRAFVHGYQSWTPTATLRLDESFPEEKPADRPQMVDLAAPRDATTSHAVTALSGDPGRLALGFLEHDAYLTRFDLRADSERNGTSLTAVCPLDGVELAPGDRRESATLRIDAGRPVSDALTDLADAVGDRMDARVPESVPTGWCSWYHYFTDVTADDVRENAADLDDWGVDVDLVQIDDGYETAFGDWRTLAAGFDSMAELRADVEAAGYDPGLWLAPFYVQADSRLADEHPEWLVTEGGDPVDAGARHGPMYALDVTHPEVAAWLAETFETVVGEWGFEYLKLDFLYAAALPGDRHADVTRAEAYRRGLETVRDAVGDAFVLGCGAPGFPSVGLVDAMRVGPDTAPYWRRQGDSASQPAHENAVRNVLNRQFCHRRLWVNDPDCQLVRWTTELTAAERESFAALVALTGGSNFLSDAVSEIDEAGRRLFERTLPPVEDGRVDDFGARELPERVVCERDADGAVAVAAFNWSDESRRVRVDPAEYVDIDAGGDGLAWEAFAPADDARRLHAGPVEREIDPHGCLLVHCAPSTSDPRPVLVGAEHLANAAAQVTAVDWTDGTLSVSVDADEPTTLFASAPGTWRTDETCGDAALVELTAAPGPNEFEFPR</sequence>
<keyword evidence="5" id="KW-1185">Reference proteome</keyword>
<dbReference type="Pfam" id="PF02065">
    <property type="entry name" value="Melibiase"/>
    <property type="match status" value="1"/>
</dbReference>
<dbReference type="InterPro" id="IPR002252">
    <property type="entry name" value="Glyco_hydro_36"/>
</dbReference>
<dbReference type="RefSeq" id="WP_103992521.1">
    <property type="nucleotide sequence ID" value="NZ_CP031312.1"/>
</dbReference>
<evidence type="ECO:0000313" key="6">
    <source>
        <dbReference type="Proteomes" id="UP000296733"/>
    </source>
</evidence>
<geneLocation type="plasmid" evidence="3">
    <name>unnamed1</name>
</geneLocation>
<proteinExistence type="predicted"/>
<dbReference type="PANTHER" id="PTHR43053">
    <property type="entry name" value="GLYCOSIDASE FAMILY 31"/>
    <property type="match status" value="1"/>
</dbReference>
<evidence type="ECO:0000313" key="5">
    <source>
        <dbReference type="Proteomes" id="UP000236740"/>
    </source>
</evidence>
<dbReference type="OrthoDB" id="300486at2157"/>
<name>A0A1H6BH28_9EURY</name>
<dbReference type="KEGG" id="hlm:DV707_14870"/>
<gene>
    <name evidence="3" type="ORF">DV707_14870</name>
    <name evidence="4" type="ORF">SAMN04488133_2845</name>
</gene>
<dbReference type="EMBL" id="FNVN01000004">
    <property type="protein sequence ID" value="SEG60058.1"/>
    <property type="molecule type" value="Genomic_DNA"/>
</dbReference>
<organism evidence="4 5">
    <name type="scientific">Halobellus limi</name>
    <dbReference type="NCBI Taxonomy" id="699433"/>
    <lineage>
        <taxon>Archaea</taxon>
        <taxon>Methanobacteriati</taxon>
        <taxon>Methanobacteriota</taxon>
        <taxon>Stenosarchaea group</taxon>
        <taxon>Halobacteria</taxon>
        <taxon>Halobacteriales</taxon>
        <taxon>Haloferacaceae</taxon>
        <taxon>Halobellus</taxon>
    </lineage>
</organism>
<dbReference type="EMBL" id="CP031312">
    <property type="protein sequence ID" value="QCC49038.1"/>
    <property type="molecule type" value="Genomic_DNA"/>
</dbReference>